<proteinExistence type="predicted"/>
<dbReference type="OrthoDB" id="6412320at2759"/>
<evidence type="ECO:0000313" key="4">
    <source>
        <dbReference type="Proteomes" id="UP000054359"/>
    </source>
</evidence>
<evidence type="ECO:0000313" key="3">
    <source>
        <dbReference type="EMBL" id="KFM77136.1"/>
    </source>
</evidence>
<dbReference type="InterPro" id="IPR015943">
    <property type="entry name" value="WD40/YVTN_repeat-like_dom_sf"/>
</dbReference>
<dbReference type="InterPro" id="IPR036322">
    <property type="entry name" value="WD40_repeat_dom_sf"/>
</dbReference>
<dbReference type="Proteomes" id="UP000054359">
    <property type="component" value="Unassembled WGS sequence"/>
</dbReference>
<feature type="non-terminal residue" evidence="3">
    <location>
        <position position="296"/>
    </location>
</feature>
<protein>
    <submittedName>
        <fullName evidence="3">Uncharacterized protein</fullName>
    </submittedName>
</protein>
<dbReference type="SUPFAM" id="SSF50978">
    <property type="entry name" value="WD40 repeat-like"/>
    <property type="match status" value="1"/>
</dbReference>
<keyword evidence="2" id="KW-0677">Repeat</keyword>
<accession>A0A087UIE7</accession>
<evidence type="ECO:0000256" key="1">
    <source>
        <dbReference type="ARBA" id="ARBA00022574"/>
    </source>
</evidence>
<gene>
    <name evidence="3" type="ORF">X975_03883</name>
</gene>
<dbReference type="PANTHER" id="PTHR44472">
    <property type="entry name" value="DDB1- AND CUL4-ASSOCIATED FACTOR 4-RELATED"/>
    <property type="match status" value="1"/>
</dbReference>
<dbReference type="Gene3D" id="2.130.10.10">
    <property type="entry name" value="YVTN repeat-like/Quinoprotein amine dehydrogenase"/>
    <property type="match status" value="1"/>
</dbReference>
<dbReference type="EMBL" id="KK119947">
    <property type="protein sequence ID" value="KFM77136.1"/>
    <property type="molecule type" value="Genomic_DNA"/>
</dbReference>
<keyword evidence="1" id="KW-0853">WD repeat</keyword>
<dbReference type="AlphaFoldDB" id="A0A087UIE7"/>
<sequence>MAQFGNTYGKNVTDLLFQREYGTESLPLKYEIAKLRTQQLTYISYVPSQDVVGKECGFLEVSNTGYPIGVFYEDVAFRYSVRRYSAIHQFTIQYSSPCGGGRNKPYPLVRKIKWRESPLEHMEVTDVKVVDLKNQTICLFCGNSVKYSGIVATVILDKSTDKESSYEWRCKKNVWCCCYNSFLNRFAVGCDGGYHCFGISHFGNLRKMTCNVTSMGFNNNGNILYCGTDKCGVAAHDLRENLHQNSTVVSSENAKEMQLLSDDVSLVVSGTNGKLLKIDTRMKKTVFQYSEHIESS</sequence>
<dbReference type="GO" id="GO:0080008">
    <property type="term" value="C:Cul4-RING E3 ubiquitin ligase complex"/>
    <property type="evidence" value="ECO:0007669"/>
    <property type="project" value="TreeGrafter"/>
</dbReference>
<organism evidence="3 4">
    <name type="scientific">Stegodyphus mimosarum</name>
    <name type="common">African social velvet spider</name>
    <dbReference type="NCBI Taxonomy" id="407821"/>
    <lineage>
        <taxon>Eukaryota</taxon>
        <taxon>Metazoa</taxon>
        <taxon>Ecdysozoa</taxon>
        <taxon>Arthropoda</taxon>
        <taxon>Chelicerata</taxon>
        <taxon>Arachnida</taxon>
        <taxon>Araneae</taxon>
        <taxon>Araneomorphae</taxon>
        <taxon>Entelegynae</taxon>
        <taxon>Eresoidea</taxon>
        <taxon>Eresidae</taxon>
        <taxon>Stegodyphus</taxon>
    </lineage>
</organism>
<name>A0A087UIE7_STEMI</name>
<keyword evidence="4" id="KW-1185">Reference proteome</keyword>
<dbReference type="InterPro" id="IPR052254">
    <property type="entry name" value="CUL4-DDB1_E3_ligase_receptor"/>
</dbReference>
<evidence type="ECO:0000256" key="2">
    <source>
        <dbReference type="ARBA" id="ARBA00022737"/>
    </source>
</evidence>
<dbReference type="PANTHER" id="PTHR44472:SF1">
    <property type="entry name" value="DDB1 AND CUL4 ASSOCIATED FACTOR 4"/>
    <property type="match status" value="1"/>
</dbReference>
<reference evidence="3 4" key="1">
    <citation type="submission" date="2013-11" db="EMBL/GenBank/DDBJ databases">
        <title>Genome sequencing of Stegodyphus mimosarum.</title>
        <authorList>
            <person name="Bechsgaard J."/>
        </authorList>
    </citation>
    <scope>NUCLEOTIDE SEQUENCE [LARGE SCALE GENOMIC DNA]</scope>
</reference>